<gene>
    <name evidence="2" type="ORF">NN4_77420</name>
</gene>
<dbReference type="PANTHER" id="PTHR46825">
    <property type="entry name" value="D-ALANYL-D-ALANINE-CARBOXYPEPTIDASE/ENDOPEPTIDASE AMPH"/>
    <property type="match status" value="1"/>
</dbReference>
<sequence>MSTQVSTELDRIAARYAADPKVSAFSAAIEQPASGFTWGYGDTDQPYFIASITKLYTVAMIMQLRAEHALTLETRAAELLGADTMRGLNVHGGHDYGPAITVRELLAQTSGIPDYYEQKGPDGATLAESMLRSDAAWTFEDFLERARSMPSRFPPSAPGRAQYCDTNYQLLGRIIEVVTAGRFEDALRRRVLEPLGLSSTWLFTPQTVDRYDEVATLRHGRTPLRIPEAIASFPPDGAMVSTATDQLRFLRAFVAGRVFPAEYLTEMTAQWHSVFSPLVPIHYGIGLMRYRVPRWQTPATPAPVMIGHSGAFGTVLYYVPDRDLYIAATVNQMRARSLSHVLLLRCATRFPRQALRPPLVG</sequence>
<dbReference type="InterPro" id="IPR012338">
    <property type="entry name" value="Beta-lactam/transpept-like"/>
</dbReference>
<comment type="caution">
    <text evidence="2">The sequence shown here is derived from an EMBL/GenBank/DDBJ whole genome shotgun (WGS) entry which is preliminary data.</text>
</comment>
<accession>A0A511MRJ3</accession>
<dbReference type="Proteomes" id="UP000321424">
    <property type="component" value="Unassembled WGS sequence"/>
</dbReference>
<evidence type="ECO:0000259" key="1">
    <source>
        <dbReference type="Pfam" id="PF00144"/>
    </source>
</evidence>
<dbReference type="OrthoDB" id="3174977at2"/>
<proteinExistence type="predicted"/>
<evidence type="ECO:0000313" key="2">
    <source>
        <dbReference type="EMBL" id="GEM43223.1"/>
    </source>
</evidence>
<feature type="domain" description="Beta-lactamase-related" evidence="1">
    <location>
        <begin position="42"/>
        <end position="334"/>
    </location>
</feature>
<dbReference type="InterPro" id="IPR001466">
    <property type="entry name" value="Beta-lactam-related"/>
</dbReference>
<dbReference type="RefSeq" id="WP_147141514.1">
    <property type="nucleotide sequence ID" value="NZ_BJXA01000090.1"/>
</dbReference>
<evidence type="ECO:0000313" key="3">
    <source>
        <dbReference type="Proteomes" id="UP000321424"/>
    </source>
</evidence>
<dbReference type="PANTHER" id="PTHR46825:SF7">
    <property type="entry name" value="D-ALANYL-D-ALANINE CARBOXYPEPTIDASE"/>
    <property type="match status" value="1"/>
</dbReference>
<dbReference type="InterPro" id="IPR050491">
    <property type="entry name" value="AmpC-like"/>
</dbReference>
<dbReference type="Gene3D" id="3.40.710.10">
    <property type="entry name" value="DD-peptidase/beta-lactamase superfamily"/>
    <property type="match status" value="1"/>
</dbReference>
<keyword evidence="3" id="KW-1185">Reference proteome</keyword>
<dbReference type="SUPFAM" id="SSF56601">
    <property type="entry name" value="beta-lactamase/transpeptidase-like"/>
    <property type="match status" value="1"/>
</dbReference>
<name>A0A511MRJ3_9NOCA</name>
<dbReference type="Pfam" id="PF00144">
    <property type="entry name" value="Beta-lactamase"/>
    <property type="match status" value="1"/>
</dbReference>
<dbReference type="AlphaFoldDB" id="A0A511MRJ3"/>
<organism evidence="2 3">
    <name type="scientific">Nocardia ninae NBRC 108245</name>
    <dbReference type="NCBI Taxonomy" id="1210091"/>
    <lineage>
        <taxon>Bacteria</taxon>
        <taxon>Bacillati</taxon>
        <taxon>Actinomycetota</taxon>
        <taxon>Actinomycetes</taxon>
        <taxon>Mycobacteriales</taxon>
        <taxon>Nocardiaceae</taxon>
        <taxon>Nocardia</taxon>
    </lineage>
</organism>
<dbReference type="EMBL" id="BJXA01000090">
    <property type="protein sequence ID" value="GEM43223.1"/>
    <property type="molecule type" value="Genomic_DNA"/>
</dbReference>
<protein>
    <recommendedName>
        <fullName evidence="1">Beta-lactamase-related domain-containing protein</fullName>
    </recommendedName>
</protein>
<reference evidence="2 3" key="1">
    <citation type="submission" date="2019-07" db="EMBL/GenBank/DDBJ databases">
        <title>Whole genome shotgun sequence of Nocardia ninae NBRC 108245.</title>
        <authorList>
            <person name="Hosoyama A."/>
            <person name="Uohara A."/>
            <person name="Ohji S."/>
            <person name="Ichikawa N."/>
        </authorList>
    </citation>
    <scope>NUCLEOTIDE SEQUENCE [LARGE SCALE GENOMIC DNA]</scope>
    <source>
        <strain evidence="2 3">NBRC 108245</strain>
    </source>
</reference>